<reference evidence="2" key="1">
    <citation type="journal article" date="2019" name="Int. J. Syst. Evol. Microbiol.">
        <title>The Global Catalogue of Microorganisms (GCM) 10K type strain sequencing project: providing services to taxonomists for standard genome sequencing and annotation.</title>
        <authorList>
            <consortium name="The Broad Institute Genomics Platform"/>
            <consortium name="The Broad Institute Genome Sequencing Center for Infectious Disease"/>
            <person name="Wu L."/>
            <person name="Ma J."/>
        </authorList>
    </citation>
    <scope>NUCLEOTIDE SEQUENCE [LARGE SCALE GENOMIC DNA]</scope>
    <source>
        <strain evidence="2">KCTC 42247</strain>
    </source>
</reference>
<comment type="caution">
    <text evidence="1">The sequence shown here is derived from an EMBL/GenBank/DDBJ whole genome shotgun (WGS) entry which is preliminary data.</text>
</comment>
<name>A0ABW5U7Z1_9SPHI</name>
<proteinExistence type="predicted"/>
<evidence type="ECO:0000313" key="1">
    <source>
        <dbReference type="EMBL" id="MFD2741959.1"/>
    </source>
</evidence>
<dbReference type="RefSeq" id="WP_156472423.1">
    <property type="nucleotide sequence ID" value="NZ_JBHUMB010000005.1"/>
</dbReference>
<dbReference type="Proteomes" id="UP001597418">
    <property type="component" value="Unassembled WGS sequence"/>
</dbReference>
<organism evidence="1 2">
    <name type="scientific">Sphingobacterium populi</name>
    <dbReference type="NCBI Taxonomy" id="1812824"/>
    <lineage>
        <taxon>Bacteria</taxon>
        <taxon>Pseudomonadati</taxon>
        <taxon>Bacteroidota</taxon>
        <taxon>Sphingobacteriia</taxon>
        <taxon>Sphingobacteriales</taxon>
        <taxon>Sphingobacteriaceae</taxon>
        <taxon>Sphingobacterium</taxon>
    </lineage>
</organism>
<protein>
    <submittedName>
        <fullName evidence="1">Uncharacterized protein</fullName>
    </submittedName>
</protein>
<sequence length="196" mass="23021">MRIWLKNPDYESGVRLYSQFGTNEFLKNIFQQGESDYTRSKLVEELSGIIGNSGISGNSDPISKPELPHRDNSFLLKKLRHERQQIYRQIDANMFALTKARSESVLKETAFQILRLQSRKQETLDKIDHLELHGTLPEKAEKPEFTTPEIQRLYVQIWKTRKRLEKPELRNREQTQQLLKSKLELLDELRKEAANG</sequence>
<accession>A0ABW5U7Z1</accession>
<gene>
    <name evidence="1" type="ORF">ACFSQ6_00965</name>
</gene>
<keyword evidence="2" id="KW-1185">Reference proteome</keyword>
<evidence type="ECO:0000313" key="2">
    <source>
        <dbReference type="Proteomes" id="UP001597418"/>
    </source>
</evidence>
<dbReference type="EMBL" id="JBHUMB010000005">
    <property type="protein sequence ID" value="MFD2741959.1"/>
    <property type="molecule type" value="Genomic_DNA"/>
</dbReference>